<organism evidence="1 2">
    <name type="scientific">Kribbella italica</name>
    <dbReference type="NCBI Taxonomy" id="1540520"/>
    <lineage>
        <taxon>Bacteria</taxon>
        <taxon>Bacillati</taxon>
        <taxon>Actinomycetota</taxon>
        <taxon>Actinomycetes</taxon>
        <taxon>Propionibacteriales</taxon>
        <taxon>Kribbellaceae</taxon>
        <taxon>Kribbella</taxon>
    </lineage>
</organism>
<accession>A0A7W9JGW4</accession>
<dbReference type="InterPro" id="IPR050490">
    <property type="entry name" value="Bact_solute-bd_prot1"/>
</dbReference>
<name>A0A7W9JGW4_9ACTN</name>
<dbReference type="PROSITE" id="PS51318">
    <property type="entry name" value="TAT"/>
    <property type="match status" value="1"/>
</dbReference>
<dbReference type="RefSeq" id="WP_184805166.1">
    <property type="nucleotide sequence ID" value="NZ_JACHMY010000001.1"/>
</dbReference>
<dbReference type="Pfam" id="PF01547">
    <property type="entry name" value="SBP_bac_1"/>
    <property type="match status" value="1"/>
</dbReference>
<dbReference type="PANTHER" id="PTHR43649">
    <property type="entry name" value="ARABINOSE-BINDING PROTEIN-RELATED"/>
    <property type="match status" value="1"/>
</dbReference>
<protein>
    <submittedName>
        <fullName evidence="1">Multiple sugar transport system substrate-binding protein</fullName>
    </submittedName>
</protein>
<keyword evidence="1" id="KW-0813">Transport</keyword>
<reference evidence="1 2" key="1">
    <citation type="submission" date="2020-08" db="EMBL/GenBank/DDBJ databases">
        <title>Sequencing the genomes of 1000 actinobacteria strains.</title>
        <authorList>
            <person name="Klenk H.-P."/>
        </authorList>
    </citation>
    <scope>NUCLEOTIDE SEQUENCE [LARGE SCALE GENOMIC DNA]</scope>
    <source>
        <strain evidence="1 2">DSM 28967</strain>
    </source>
</reference>
<dbReference type="Gene3D" id="3.40.190.10">
    <property type="entry name" value="Periplasmic binding protein-like II"/>
    <property type="match status" value="1"/>
</dbReference>
<dbReference type="SUPFAM" id="SSF53850">
    <property type="entry name" value="Periplasmic binding protein-like II"/>
    <property type="match status" value="1"/>
</dbReference>
<evidence type="ECO:0000313" key="1">
    <source>
        <dbReference type="EMBL" id="MBB5841600.1"/>
    </source>
</evidence>
<dbReference type="PANTHER" id="PTHR43649:SF30">
    <property type="entry name" value="ABC TRANSPORTER SUBSTRATE-BINDING PROTEIN"/>
    <property type="match status" value="1"/>
</dbReference>
<keyword evidence="1" id="KW-0762">Sugar transport</keyword>
<sequence>MSAPHPIGRRRLLQLGGLAALGSAAAGLSGCSGKSLGDSGSGSSSGGKQLQFMFWGSTAEQKAIANMLKGFEKEKPGVTVKPVFTPADYDTKLNALVASNRQPDLCYMQAAMGYRLAEQGKLVNLYPYFDKYPDLANRLPGTYFWWDKGKTYGTQSANEIMSLWYSKAAFGDAGVAVPPAEAAKAWNWDTFVDTAYKLTVDQEGRHPDETGFDAKRIRQYGVSAGLGATVWQPLLLSRGINFTDETATKSMLDTPEAIEVFQDLADLMFKHRVAPTPAQLGNNAPSTTVQLKTRRVAMVIDGQWTLLDLSQGNVEFGMGVLPRYDKPMTITLGGATAIFASTKHEEEAVELYLHHDNPEKVDLFSSGLWMPLEKRYYTDQKDIDVWTRNDAHPPEYRTAAIDYTINHSAPYFYQKLRNIEAIDKVLTPAIQVIQQGKTPAAEVLKPLAAKLNGGLLKGTYPTDGR</sequence>
<evidence type="ECO:0000313" key="2">
    <source>
        <dbReference type="Proteomes" id="UP000549971"/>
    </source>
</evidence>
<comment type="caution">
    <text evidence="1">The sequence shown here is derived from an EMBL/GenBank/DDBJ whole genome shotgun (WGS) entry which is preliminary data.</text>
</comment>
<dbReference type="CDD" id="cd13585">
    <property type="entry name" value="PBP2_TMBP_like"/>
    <property type="match status" value="1"/>
</dbReference>
<gene>
    <name evidence="1" type="ORF">HDA39_008334</name>
</gene>
<dbReference type="Proteomes" id="UP000549971">
    <property type="component" value="Unassembled WGS sequence"/>
</dbReference>
<dbReference type="AlphaFoldDB" id="A0A7W9JGW4"/>
<dbReference type="InterPro" id="IPR006311">
    <property type="entry name" value="TAT_signal"/>
</dbReference>
<dbReference type="InterPro" id="IPR006059">
    <property type="entry name" value="SBP"/>
</dbReference>
<keyword evidence="2" id="KW-1185">Reference proteome</keyword>
<dbReference type="EMBL" id="JACHMY010000001">
    <property type="protein sequence ID" value="MBB5841600.1"/>
    <property type="molecule type" value="Genomic_DNA"/>
</dbReference>
<proteinExistence type="predicted"/>